<dbReference type="GO" id="GO:0016020">
    <property type="term" value="C:membrane"/>
    <property type="evidence" value="ECO:0007669"/>
    <property type="project" value="GOC"/>
</dbReference>
<keyword evidence="4" id="KW-1185">Reference proteome</keyword>
<accession>A0A9D4S504</accession>
<dbReference type="Gene3D" id="3.90.550.20">
    <property type="match status" value="1"/>
</dbReference>
<evidence type="ECO:0000256" key="1">
    <source>
        <dbReference type="ARBA" id="ARBA00022679"/>
    </source>
</evidence>
<dbReference type="PANTHER" id="PTHR32385:SF15">
    <property type="entry name" value="INOSITOL PHOSPHOCERAMIDE MANNOSYLTRANSFERASE 1"/>
    <property type="match status" value="1"/>
</dbReference>
<dbReference type="InterPro" id="IPR029044">
    <property type="entry name" value="Nucleotide-diphossugar_trans"/>
</dbReference>
<keyword evidence="2" id="KW-0812">Transmembrane</keyword>
<organism evidence="3 4">
    <name type="scientific">Dreissena polymorpha</name>
    <name type="common">Zebra mussel</name>
    <name type="synonym">Mytilus polymorpha</name>
    <dbReference type="NCBI Taxonomy" id="45954"/>
    <lineage>
        <taxon>Eukaryota</taxon>
        <taxon>Metazoa</taxon>
        <taxon>Spiralia</taxon>
        <taxon>Lophotrochozoa</taxon>
        <taxon>Mollusca</taxon>
        <taxon>Bivalvia</taxon>
        <taxon>Autobranchia</taxon>
        <taxon>Heteroconchia</taxon>
        <taxon>Euheterodonta</taxon>
        <taxon>Imparidentia</taxon>
        <taxon>Neoheterodontei</taxon>
        <taxon>Myida</taxon>
        <taxon>Dreissenoidea</taxon>
        <taxon>Dreissenidae</taxon>
        <taxon>Dreissena</taxon>
    </lineage>
</organism>
<dbReference type="Pfam" id="PF04488">
    <property type="entry name" value="Gly_transf_sug"/>
    <property type="match status" value="1"/>
</dbReference>
<dbReference type="GO" id="GO:0000030">
    <property type="term" value="F:mannosyltransferase activity"/>
    <property type="evidence" value="ECO:0007669"/>
    <property type="project" value="TreeGrafter"/>
</dbReference>
<feature type="transmembrane region" description="Helical" evidence="2">
    <location>
        <begin position="288"/>
        <end position="309"/>
    </location>
</feature>
<keyword evidence="1" id="KW-0808">Transferase</keyword>
<feature type="transmembrane region" description="Helical" evidence="2">
    <location>
        <begin position="21"/>
        <end position="47"/>
    </location>
</feature>
<proteinExistence type="predicted"/>
<reference evidence="3" key="2">
    <citation type="submission" date="2020-11" db="EMBL/GenBank/DDBJ databases">
        <authorList>
            <person name="McCartney M.A."/>
            <person name="Auch B."/>
            <person name="Kono T."/>
            <person name="Mallez S."/>
            <person name="Becker A."/>
            <person name="Gohl D.M."/>
            <person name="Silverstein K.A.T."/>
            <person name="Koren S."/>
            <person name="Bechman K.B."/>
            <person name="Herman A."/>
            <person name="Abrahante J.E."/>
            <person name="Garbe J."/>
        </authorList>
    </citation>
    <scope>NUCLEOTIDE SEQUENCE</scope>
    <source>
        <strain evidence="3">Duluth1</strain>
        <tissue evidence="3">Whole animal</tissue>
    </source>
</reference>
<dbReference type="EMBL" id="JAIWYP010000001">
    <property type="protein sequence ID" value="KAH3890775.1"/>
    <property type="molecule type" value="Genomic_DNA"/>
</dbReference>
<dbReference type="SUPFAM" id="SSF53448">
    <property type="entry name" value="Nucleotide-diphospho-sugar transferases"/>
    <property type="match status" value="1"/>
</dbReference>
<dbReference type="AlphaFoldDB" id="A0A9D4S504"/>
<name>A0A9D4S504_DREPO</name>
<evidence type="ECO:0000256" key="2">
    <source>
        <dbReference type="SAM" id="Phobius"/>
    </source>
</evidence>
<dbReference type="GO" id="GO:0051999">
    <property type="term" value="P:mannosyl-inositol phosphorylceramide biosynthetic process"/>
    <property type="evidence" value="ECO:0007669"/>
    <property type="project" value="TreeGrafter"/>
</dbReference>
<evidence type="ECO:0000313" key="3">
    <source>
        <dbReference type="EMBL" id="KAH3890775.1"/>
    </source>
</evidence>
<dbReference type="InterPro" id="IPR051706">
    <property type="entry name" value="Glycosyltransferase_domain"/>
</dbReference>
<sequence length="324" mass="38700">MRHLGNVYSFYVEKWKKLNACACLKLIFAFFVIIFVTYLLSIFSYLLNEFVFQSNIYNTECDRCRGAATESSQIASFPRHIHQVYYPQDGSSELPVRLQNTQRSCRVQNPDYAYTLWDEQRVLKLINEDYPELLNLYLSYEKWIWRVDMARYLFIYHYGGFYLDMDMECIQGLEAIREGAERNRSSVVVRMTDPVGFSNDLFAATPRHPFMCSVVTALPHAKRWFVFPYATNMYSIGTTFFWGRYLNNPRKSEFHILPHYRDYIVHYHDSSWHHWDGKVVWYFFNHAFLFWTLLAIIFICIGVIYIYFLKVESTIDVVKSLRHV</sequence>
<gene>
    <name evidence="3" type="ORF">DPMN_014863</name>
</gene>
<dbReference type="PANTHER" id="PTHR32385">
    <property type="entry name" value="MANNOSYL PHOSPHORYLINOSITOL CERAMIDE SYNTHASE"/>
    <property type="match status" value="1"/>
</dbReference>
<dbReference type="Proteomes" id="UP000828390">
    <property type="component" value="Unassembled WGS sequence"/>
</dbReference>
<dbReference type="InterPro" id="IPR007577">
    <property type="entry name" value="GlycoTrfase_DXD_sugar-bd_CS"/>
</dbReference>
<comment type="caution">
    <text evidence="3">The sequence shown here is derived from an EMBL/GenBank/DDBJ whole genome shotgun (WGS) entry which is preliminary data.</text>
</comment>
<keyword evidence="2" id="KW-0472">Membrane</keyword>
<keyword evidence="2" id="KW-1133">Transmembrane helix</keyword>
<protein>
    <submittedName>
        <fullName evidence="3">Uncharacterized protein</fullName>
    </submittedName>
</protein>
<evidence type="ECO:0000313" key="4">
    <source>
        <dbReference type="Proteomes" id="UP000828390"/>
    </source>
</evidence>
<reference evidence="3" key="1">
    <citation type="journal article" date="2019" name="bioRxiv">
        <title>The Genome of the Zebra Mussel, Dreissena polymorpha: A Resource for Invasive Species Research.</title>
        <authorList>
            <person name="McCartney M.A."/>
            <person name="Auch B."/>
            <person name="Kono T."/>
            <person name="Mallez S."/>
            <person name="Zhang Y."/>
            <person name="Obille A."/>
            <person name="Becker A."/>
            <person name="Abrahante J.E."/>
            <person name="Garbe J."/>
            <person name="Badalamenti J.P."/>
            <person name="Herman A."/>
            <person name="Mangelson H."/>
            <person name="Liachko I."/>
            <person name="Sullivan S."/>
            <person name="Sone E.D."/>
            <person name="Koren S."/>
            <person name="Silverstein K.A.T."/>
            <person name="Beckman K.B."/>
            <person name="Gohl D.M."/>
        </authorList>
    </citation>
    <scope>NUCLEOTIDE SEQUENCE</scope>
    <source>
        <strain evidence="3">Duluth1</strain>
        <tissue evidence="3">Whole animal</tissue>
    </source>
</reference>